<dbReference type="InterPro" id="IPR022803">
    <property type="entry name" value="Ribosomal_uL5_dom_sf"/>
</dbReference>
<evidence type="ECO:0000256" key="1">
    <source>
        <dbReference type="ARBA" id="ARBA00008553"/>
    </source>
</evidence>
<dbReference type="GO" id="GO:0005840">
    <property type="term" value="C:ribosome"/>
    <property type="evidence" value="ECO:0007669"/>
    <property type="project" value="UniProtKB-KW"/>
</dbReference>
<evidence type="ECO:0000256" key="3">
    <source>
        <dbReference type="ARBA" id="ARBA00023274"/>
    </source>
</evidence>
<evidence type="ECO:0000256" key="2">
    <source>
        <dbReference type="ARBA" id="ARBA00022980"/>
    </source>
</evidence>
<dbReference type="GO" id="GO:0006412">
    <property type="term" value="P:translation"/>
    <property type="evidence" value="ECO:0007669"/>
    <property type="project" value="InterPro"/>
</dbReference>
<dbReference type="Pfam" id="PF00673">
    <property type="entry name" value="Ribosomal_L5_C"/>
    <property type="match status" value="1"/>
</dbReference>
<dbReference type="GO" id="GO:1990904">
    <property type="term" value="C:ribonucleoprotein complex"/>
    <property type="evidence" value="ECO:0007669"/>
    <property type="project" value="UniProtKB-KW"/>
</dbReference>
<dbReference type="Pfam" id="PF00281">
    <property type="entry name" value="Ribosomal_L5"/>
    <property type="match status" value="1"/>
</dbReference>
<evidence type="ECO:0000259" key="7">
    <source>
        <dbReference type="Pfam" id="PF00673"/>
    </source>
</evidence>
<feature type="domain" description="Large ribosomal subunit protein uL5 C-terminal" evidence="7">
    <location>
        <begin position="308"/>
        <end position="406"/>
    </location>
</feature>
<sequence length="412" mass="45526">MPEMFAASCGMRRAFRFGTSSLPSRLPAAVAARKVGFNSERRPSPTTSPTTTTTTLAAGMALQEVTASFLRRLRTQDTALAQASGLQCRRYASSNTASPHVAQEIQDLEDTDFVKQDPATAANLKYDPLHRQRSFAGTPPSSRYKFRPPKYYRGPLHPHQPPKPSDPASREYIPGPYSLPRLQQTYTSTLEPDLMTLAYVHHPPGYQAPQKGERLRSWQGASPYFKNRDLRGPRGGDVLRLLRKPITFRNVPKIERITVHSMVKDAVSDSSHLHVAGMVMQAITNVRATAHATKKSVAGFGVRQGQHLSVTCDLTGEDMYHFLSKCVDVVMPKIKDWRGVKGSSGDSSGNIAFGFTSEEVASFPEVEVNYDMYPPKMIPGCHVIVHTSASTDQDARLLLTSMGIPFYGKFIN</sequence>
<evidence type="ECO:0000313" key="9">
    <source>
        <dbReference type="Proteomes" id="UP000803884"/>
    </source>
</evidence>
<evidence type="ECO:0000256" key="4">
    <source>
        <dbReference type="ARBA" id="ARBA00040368"/>
    </source>
</evidence>
<dbReference type="InterPro" id="IPR002132">
    <property type="entry name" value="Ribosomal_uL5"/>
</dbReference>
<proteinExistence type="inferred from homology"/>
<comment type="similarity">
    <text evidence="1">Belongs to the universal ribosomal protein uL5 family.</text>
</comment>
<dbReference type="GeneID" id="96001954"/>
<keyword evidence="9" id="KW-1185">Reference proteome</keyword>
<accession>A0AB34L5G7</accession>
<dbReference type="RefSeq" id="XP_069233575.1">
    <property type="nucleotide sequence ID" value="XM_069369116.1"/>
</dbReference>
<keyword evidence="2" id="KW-0689">Ribosomal protein</keyword>
<dbReference type="Gene3D" id="3.30.1440.10">
    <property type="match status" value="1"/>
</dbReference>
<dbReference type="FunFam" id="3.30.1440.10:FF:000001">
    <property type="entry name" value="50S ribosomal protein L5"/>
    <property type="match status" value="1"/>
</dbReference>
<dbReference type="InterPro" id="IPR031310">
    <property type="entry name" value="Ribosomal_uL5_N"/>
</dbReference>
<comment type="caution">
    <text evidence="8">The sequence shown here is derived from an EMBL/GenBank/DDBJ whole genome shotgun (WGS) entry which is preliminary data.</text>
</comment>
<protein>
    <recommendedName>
        <fullName evidence="4">Large ribosomal subunit protein uL5m</fullName>
    </recommendedName>
</protein>
<feature type="region of interest" description="Disordered" evidence="5">
    <location>
        <begin position="128"/>
        <end position="178"/>
    </location>
</feature>
<evidence type="ECO:0000259" key="6">
    <source>
        <dbReference type="Pfam" id="PF00281"/>
    </source>
</evidence>
<dbReference type="EMBL" id="JAAQHG020000002">
    <property type="protein sequence ID" value="KAL1590470.1"/>
    <property type="molecule type" value="Genomic_DNA"/>
</dbReference>
<evidence type="ECO:0000256" key="5">
    <source>
        <dbReference type="SAM" id="MobiDB-lite"/>
    </source>
</evidence>
<evidence type="ECO:0000313" key="8">
    <source>
        <dbReference type="EMBL" id="KAL1590470.1"/>
    </source>
</evidence>
<dbReference type="GO" id="GO:0003735">
    <property type="term" value="F:structural constituent of ribosome"/>
    <property type="evidence" value="ECO:0007669"/>
    <property type="project" value="InterPro"/>
</dbReference>
<organism evidence="8 9">
    <name type="scientific">Cladosporium halotolerans</name>
    <dbReference type="NCBI Taxonomy" id="1052096"/>
    <lineage>
        <taxon>Eukaryota</taxon>
        <taxon>Fungi</taxon>
        <taxon>Dikarya</taxon>
        <taxon>Ascomycota</taxon>
        <taxon>Pezizomycotina</taxon>
        <taxon>Dothideomycetes</taxon>
        <taxon>Dothideomycetidae</taxon>
        <taxon>Cladosporiales</taxon>
        <taxon>Cladosporiaceae</taxon>
        <taxon>Cladosporium</taxon>
    </lineage>
</organism>
<dbReference type="Proteomes" id="UP000803884">
    <property type="component" value="Unassembled WGS sequence"/>
</dbReference>
<name>A0AB34L5G7_9PEZI</name>
<dbReference type="SUPFAM" id="SSF55282">
    <property type="entry name" value="RL5-like"/>
    <property type="match status" value="1"/>
</dbReference>
<dbReference type="AlphaFoldDB" id="A0AB34L5G7"/>
<dbReference type="PANTHER" id="PTHR11994">
    <property type="entry name" value="60S RIBOSOMAL PROTEIN L11-RELATED"/>
    <property type="match status" value="1"/>
</dbReference>
<keyword evidence="3" id="KW-0687">Ribonucleoprotein</keyword>
<dbReference type="InterPro" id="IPR031309">
    <property type="entry name" value="Ribosomal_uL5_C"/>
</dbReference>
<gene>
    <name evidence="8" type="ORF">WHR41_00510</name>
</gene>
<reference evidence="8 9" key="1">
    <citation type="journal article" date="2020" name="Microbiol. Resour. Announc.">
        <title>Draft Genome Sequence of a Cladosporium Species Isolated from the Mesophotic Ascidian Didemnum maculosum.</title>
        <authorList>
            <person name="Gioti A."/>
            <person name="Siaperas R."/>
            <person name="Nikolaivits E."/>
            <person name="Le Goff G."/>
            <person name="Ouazzani J."/>
            <person name="Kotoulas G."/>
            <person name="Topakas E."/>
        </authorList>
    </citation>
    <scope>NUCLEOTIDE SEQUENCE [LARGE SCALE GENOMIC DNA]</scope>
    <source>
        <strain evidence="8 9">TM138-S3</strain>
    </source>
</reference>
<feature type="domain" description="Large ribosomal subunit protein uL5 N-terminal" evidence="6">
    <location>
        <begin position="250"/>
        <end position="303"/>
    </location>
</feature>